<dbReference type="AlphaFoldDB" id="A0A4Q9RDD8"/>
<evidence type="ECO:0000313" key="2">
    <source>
        <dbReference type="EMBL" id="TBU99372.1"/>
    </source>
</evidence>
<proteinExistence type="predicted"/>
<keyword evidence="1" id="KW-0472">Membrane</keyword>
<gene>
    <name evidence="2" type="ORF">DNJ96_03445</name>
</gene>
<sequence length="102" mass="11910">MFRRKNLLLLGCWFFSLGIGLLLLDFANDYFVREYRFSDKNPAKEYIQKLGKESLTIEQQNAVIKATSVAKGIDDFFLRIKIGFSFVLLTVFLGIFTFARRR</sequence>
<organism evidence="2 3">
    <name type="scientific">Stutzerimonas kirkiae</name>
    <dbReference type="NCBI Taxonomy" id="2211392"/>
    <lineage>
        <taxon>Bacteria</taxon>
        <taxon>Pseudomonadati</taxon>
        <taxon>Pseudomonadota</taxon>
        <taxon>Gammaproteobacteria</taxon>
        <taxon>Pseudomonadales</taxon>
        <taxon>Pseudomonadaceae</taxon>
        <taxon>Stutzerimonas</taxon>
    </lineage>
</organism>
<accession>A0A4Q9RDD8</accession>
<name>A0A4Q9RDD8_9GAMM</name>
<dbReference type="RefSeq" id="WP_131182745.1">
    <property type="nucleotide sequence ID" value="NZ_QJUO01000001.1"/>
</dbReference>
<evidence type="ECO:0000256" key="1">
    <source>
        <dbReference type="SAM" id="Phobius"/>
    </source>
</evidence>
<keyword evidence="1" id="KW-0812">Transmembrane</keyword>
<dbReference type="Proteomes" id="UP000292639">
    <property type="component" value="Unassembled WGS sequence"/>
</dbReference>
<reference evidence="2 3" key="1">
    <citation type="submission" date="2018-06" db="EMBL/GenBank/DDBJ databases">
        <title>Three novel Pseudomonas species isolated from symptomatic oak.</title>
        <authorList>
            <person name="Bueno-Gonzalez V."/>
            <person name="Brady C."/>
        </authorList>
    </citation>
    <scope>NUCLEOTIDE SEQUENCE [LARGE SCALE GENOMIC DNA]</scope>
    <source>
        <strain evidence="2 3">P17C</strain>
    </source>
</reference>
<keyword evidence="3" id="KW-1185">Reference proteome</keyword>
<protein>
    <submittedName>
        <fullName evidence="2">Uncharacterized protein</fullName>
    </submittedName>
</protein>
<keyword evidence="1" id="KW-1133">Transmembrane helix</keyword>
<feature type="transmembrane region" description="Helical" evidence="1">
    <location>
        <begin position="76"/>
        <end position="99"/>
    </location>
</feature>
<evidence type="ECO:0000313" key="3">
    <source>
        <dbReference type="Proteomes" id="UP000292639"/>
    </source>
</evidence>
<dbReference type="EMBL" id="QJUP01000002">
    <property type="protein sequence ID" value="TBU99372.1"/>
    <property type="molecule type" value="Genomic_DNA"/>
</dbReference>
<comment type="caution">
    <text evidence="2">The sequence shown here is derived from an EMBL/GenBank/DDBJ whole genome shotgun (WGS) entry which is preliminary data.</text>
</comment>